<protein>
    <submittedName>
        <fullName evidence="2">Uncharacterized protein</fullName>
    </submittedName>
</protein>
<keyword evidence="1" id="KW-0472">Membrane</keyword>
<dbReference type="Proteomes" id="UP000616547">
    <property type="component" value="Unassembled WGS sequence"/>
</dbReference>
<evidence type="ECO:0000256" key="1">
    <source>
        <dbReference type="SAM" id="Phobius"/>
    </source>
</evidence>
<reference evidence="3" key="1">
    <citation type="submission" date="2021-01" db="EMBL/GenBank/DDBJ databases">
        <title>Draft genome sequence of Nasalis larvatus strain YZ03.</title>
        <authorList>
            <person name="Suzuki-Hashido N."/>
            <person name="Tsuchida S."/>
            <person name="Hayakawa T."/>
        </authorList>
    </citation>
    <scope>NUCLEOTIDE SEQUENCE [LARGE SCALE GENOMIC DNA]</scope>
    <source>
        <strain evidence="3">YZ03</strain>
    </source>
</reference>
<evidence type="ECO:0000313" key="3">
    <source>
        <dbReference type="Proteomes" id="UP000616547"/>
    </source>
</evidence>
<dbReference type="EMBL" id="BOCI01000134">
    <property type="protein sequence ID" value="GHW00804.1"/>
    <property type="molecule type" value="Genomic_DNA"/>
</dbReference>
<feature type="transmembrane region" description="Helical" evidence="1">
    <location>
        <begin position="46"/>
        <end position="64"/>
    </location>
</feature>
<proteinExistence type="predicted"/>
<feature type="transmembrane region" description="Helical" evidence="1">
    <location>
        <begin position="71"/>
        <end position="90"/>
    </location>
</feature>
<feature type="transmembrane region" description="Helical" evidence="1">
    <location>
        <begin position="120"/>
        <end position="141"/>
    </location>
</feature>
<dbReference type="RefSeq" id="WP_201330932.1">
    <property type="nucleotide sequence ID" value="NZ_BOCG01000647.1"/>
</dbReference>
<sequence length="151" mass="16996">MTKTEKVLSTIIKSVNCLIFLVEAVLSWLMGAEQVTFQTNLKELEIGWSFILISVALVLAAILIWTSKFSVLFWITEIVLVAGFIALTSLRVMNTGTAFDILGPAAILAIMRYGKFAKPYVGPISVVILNLVYIYLSTVPYDWYVNYWFTK</sequence>
<keyword evidence="1" id="KW-0812">Transmembrane</keyword>
<comment type="caution">
    <text evidence="2">The sequence shown here is derived from an EMBL/GenBank/DDBJ whole genome shotgun (WGS) entry which is preliminary data.</text>
</comment>
<keyword evidence="1" id="KW-1133">Transmembrane helix</keyword>
<name>A0ABQ3W6S9_9LACO</name>
<organism evidence="2 3">
    <name type="scientific">Lactobacillus nasalidis</name>
    <dbReference type="NCBI Taxonomy" id="2797258"/>
    <lineage>
        <taxon>Bacteria</taxon>
        <taxon>Bacillati</taxon>
        <taxon>Bacillota</taxon>
        <taxon>Bacilli</taxon>
        <taxon>Lactobacillales</taxon>
        <taxon>Lactobacillaceae</taxon>
        <taxon>Lactobacillus</taxon>
    </lineage>
</organism>
<keyword evidence="3" id="KW-1185">Reference proteome</keyword>
<gene>
    <name evidence="2" type="ORF">lacNasYZ03_04910</name>
</gene>
<accession>A0ABQ3W6S9</accession>
<feature type="transmembrane region" description="Helical" evidence="1">
    <location>
        <begin position="7"/>
        <end position="26"/>
    </location>
</feature>
<evidence type="ECO:0000313" key="2">
    <source>
        <dbReference type="EMBL" id="GHW00804.1"/>
    </source>
</evidence>